<dbReference type="GO" id="GO:0003677">
    <property type="term" value="F:DNA binding"/>
    <property type="evidence" value="ECO:0007669"/>
    <property type="project" value="UniProtKB-KW"/>
</dbReference>
<feature type="domain" description="OmpR/PhoB-type" evidence="5">
    <location>
        <begin position="14"/>
        <end position="92"/>
    </location>
</feature>
<keyword evidence="3" id="KW-0238">DNA-binding</keyword>
<dbReference type="EMBL" id="PYAG01000004">
    <property type="protein sequence ID" value="RAO38161.1"/>
    <property type="molecule type" value="Genomic_DNA"/>
</dbReference>
<evidence type="ECO:0000313" key="7">
    <source>
        <dbReference type="EMBL" id="RAO38161.1"/>
    </source>
</evidence>
<evidence type="ECO:0000256" key="3">
    <source>
        <dbReference type="ARBA" id="ARBA00023125"/>
    </source>
</evidence>
<dbReference type="SUPFAM" id="SSF46894">
    <property type="entry name" value="C-terminal effector domain of the bipartite response regulators"/>
    <property type="match status" value="1"/>
</dbReference>
<evidence type="ECO:0000259" key="6">
    <source>
        <dbReference type="SMART" id="SM01043"/>
    </source>
</evidence>
<evidence type="ECO:0000256" key="1">
    <source>
        <dbReference type="ARBA" id="ARBA00005820"/>
    </source>
</evidence>
<evidence type="ECO:0000256" key="4">
    <source>
        <dbReference type="ARBA" id="ARBA00023163"/>
    </source>
</evidence>
<keyword evidence="4" id="KW-0804">Transcription</keyword>
<reference evidence="7 8" key="1">
    <citation type="submission" date="2018-03" db="EMBL/GenBank/DDBJ databases">
        <title>Defining the species Micromonospora saelicesensis and Micromonospora noduli under the framework of genomics.</title>
        <authorList>
            <person name="Riesco R."/>
            <person name="Trujillo M.E."/>
        </authorList>
    </citation>
    <scope>NUCLEOTIDE SEQUENCE [LARGE SCALE GENOMIC DNA]</scope>
    <source>
        <strain evidence="7 8">PSN13</strain>
    </source>
</reference>
<dbReference type="SUPFAM" id="SSF48452">
    <property type="entry name" value="TPR-like"/>
    <property type="match status" value="1"/>
</dbReference>
<evidence type="ECO:0000313" key="8">
    <source>
        <dbReference type="Proteomes" id="UP000249419"/>
    </source>
</evidence>
<dbReference type="Proteomes" id="UP000249419">
    <property type="component" value="Unassembled WGS sequence"/>
</dbReference>
<dbReference type="InterPro" id="IPR036388">
    <property type="entry name" value="WH-like_DNA-bd_sf"/>
</dbReference>
<dbReference type="Gene3D" id="1.10.10.10">
    <property type="entry name" value="Winged helix-like DNA-binding domain superfamily/Winged helix DNA-binding domain"/>
    <property type="match status" value="1"/>
</dbReference>
<dbReference type="InterPro" id="IPR001867">
    <property type="entry name" value="OmpR/PhoB-type_DNA-bd"/>
</dbReference>
<proteinExistence type="inferred from homology"/>
<sequence>MMFRLLRSPGVTVDNVFHFPREGRVQGIFAALLFRRGQNVSSTSLAAAIWSDPPVSADANVRTYIAKLRRFLADISPELHERLATVHGGYRFDILDGELDLARSNELWNEGRRAMSRSDFRGAVEALQSASALWAETPGQDVAAQGWLDHRFAMLREQRFALAEDLAAARIASGDGLSAIAGLPEIDDPNLAREKSAALMLVACYRAGNLPAALRIFAAARATLRREFGVDPGSWLQTLHHAALRRDDALLFSDQLLVSLSRDAEPRPQHSNLTARMA</sequence>
<keyword evidence="2" id="KW-0805">Transcription regulation</keyword>
<dbReference type="GO" id="GO:0000160">
    <property type="term" value="P:phosphorelay signal transduction system"/>
    <property type="evidence" value="ECO:0007669"/>
    <property type="project" value="InterPro"/>
</dbReference>
<name>A0A328P0Q7_9ACTN</name>
<organism evidence="7 8">
    <name type="scientific">Micromonospora saelicesensis</name>
    <dbReference type="NCBI Taxonomy" id="285676"/>
    <lineage>
        <taxon>Bacteria</taxon>
        <taxon>Bacillati</taxon>
        <taxon>Actinomycetota</taxon>
        <taxon>Actinomycetes</taxon>
        <taxon>Micromonosporales</taxon>
        <taxon>Micromonosporaceae</taxon>
        <taxon>Micromonospora</taxon>
    </lineage>
</organism>
<dbReference type="Pfam" id="PF00486">
    <property type="entry name" value="Trans_reg_C"/>
    <property type="match status" value="1"/>
</dbReference>
<evidence type="ECO:0000256" key="2">
    <source>
        <dbReference type="ARBA" id="ARBA00023015"/>
    </source>
</evidence>
<dbReference type="InterPro" id="IPR005158">
    <property type="entry name" value="BTAD"/>
</dbReference>
<dbReference type="InterPro" id="IPR011990">
    <property type="entry name" value="TPR-like_helical_dom_sf"/>
</dbReference>
<evidence type="ECO:0000259" key="5">
    <source>
        <dbReference type="SMART" id="SM00862"/>
    </source>
</evidence>
<dbReference type="Pfam" id="PF03704">
    <property type="entry name" value="BTAD"/>
    <property type="match status" value="1"/>
</dbReference>
<accession>A0A328P0Q7</accession>
<dbReference type="Gene3D" id="1.25.40.10">
    <property type="entry name" value="Tetratricopeptide repeat domain"/>
    <property type="match status" value="1"/>
</dbReference>
<dbReference type="SMART" id="SM01043">
    <property type="entry name" value="BTAD"/>
    <property type="match status" value="1"/>
</dbReference>
<dbReference type="GO" id="GO:0006355">
    <property type="term" value="P:regulation of DNA-templated transcription"/>
    <property type="evidence" value="ECO:0007669"/>
    <property type="project" value="InterPro"/>
</dbReference>
<dbReference type="InterPro" id="IPR051677">
    <property type="entry name" value="AfsR-DnrI-RedD_regulator"/>
</dbReference>
<dbReference type="PANTHER" id="PTHR35807:SF1">
    <property type="entry name" value="TRANSCRIPTIONAL REGULATOR REDD"/>
    <property type="match status" value="1"/>
</dbReference>
<dbReference type="PANTHER" id="PTHR35807">
    <property type="entry name" value="TRANSCRIPTIONAL REGULATOR REDD-RELATED"/>
    <property type="match status" value="1"/>
</dbReference>
<dbReference type="InterPro" id="IPR016032">
    <property type="entry name" value="Sig_transdc_resp-reg_C-effctor"/>
</dbReference>
<dbReference type="AlphaFoldDB" id="A0A328P0Q7"/>
<dbReference type="SMART" id="SM00862">
    <property type="entry name" value="Trans_reg_C"/>
    <property type="match status" value="1"/>
</dbReference>
<feature type="domain" description="Bacterial transcriptional activator" evidence="6">
    <location>
        <begin position="99"/>
        <end position="244"/>
    </location>
</feature>
<protein>
    <submittedName>
        <fullName evidence="7">Regulatory protein DnrI</fullName>
    </submittedName>
</protein>
<comment type="similarity">
    <text evidence="1">Belongs to the AfsR/DnrI/RedD regulatory family.</text>
</comment>
<gene>
    <name evidence="7" type="ORF">PSN13_01133</name>
</gene>
<comment type="caution">
    <text evidence="7">The sequence shown here is derived from an EMBL/GenBank/DDBJ whole genome shotgun (WGS) entry which is preliminary data.</text>
</comment>